<dbReference type="SUPFAM" id="SSF50985">
    <property type="entry name" value="RCC1/BLIP-II"/>
    <property type="match status" value="1"/>
</dbReference>
<sequence>MSAPQAVRGGKKWRSVSSGGASTCGIKNSGKLFCWGLNHRGQIGDGSTKVRAKPVVVSKKTKWKSVDASWFNTCAITSKKKLFCWGDNAASQLGPKTRAKQSPKPVKLPGGRWTTVSVGSRFVCGTKTDGSLRCWGGNLFGQLGTGSYAGKSRPVRIGGSTSWAEVSTSWTHTCARSTAGAVQCWGRNTYGALGNGNVTTTPSPQTVLGNHKAVDLATFEGGSCLLDDKGQAWCWGNNAYGLIGDGSVPFTAEPVAGPSGLTEIEGGWRHVCGLTATGSTCWGANDRAQLGNGTLTSSPSPLEVEPLPAPDPAGATDFRIATVNALGNGHTRPYAHDDAFAPATTRMSWLADQLDNSAIDIMGLQEPNSDQMFHFLKAARGTWDVWPRPESGDDAVEAPLAWRTSVWEAVEKTTLTTQFISKELPRPLVRLRHRITGKEIWVLNVHNAPWDYQFKRDKATRVQLAKINELRATGVPVFYIGDMNEKRTLLCNVLKKTDLVSPYGGSYDPVTKRCTNPPSRMRVDWIFGSPEAAYSNFEYTRPPLLSLVTDHNMALVDVRLP</sequence>
<accession>A0A6G7YG29</accession>
<dbReference type="Proteomes" id="UP000502035">
    <property type="component" value="Chromosome"/>
</dbReference>
<name>A0A6G7YG29_9ACTN</name>
<feature type="region of interest" description="Disordered" evidence="1">
    <location>
        <begin position="1"/>
        <end position="22"/>
    </location>
</feature>
<dbReference type="AlphaFoldDB" id="A0A6G7YG29"/>
<dbReference type="Pfam" id="PF03372">
    <property type="entry name" value="Exo_endo_phos"/>
    <property type="match status" value="1"/>
</dbReference>
<dbReference type="InterPro" id="IPR005135">
    <property type="entry name" value="Endo/exonuclease/phosphatase"/>
</dbReference>
<dbReference type="GO" id="GO:0005737">
    <property type="term" value="C:cytoplasm"/>
    <property type="evidence" value="ECO:0007669"/>
    <property type="project" value="TreeGrafter"/>
</dbReference>
<dbReference type="Gene3D" id="3.60.10.10">
    <property type="entry name" value="Endonuclease/exonuclease/phosphatase"/>
    <property type="match status" value="1"/>
</dbReference>
<dbReference type="SUPFAM" id="SSF56219">
    <property type="entry name" value="DNase I-like"/>
    <property type="match status" value="1"/>
</dbReference>
<dbReference type="EMBL" id="CP049866">
    <property type="protein sequence ID" value="QIK75626.1"/>
    <property type="molecule type" value="Genomic_DNA"/>
</dbReference>
<organism evidence="3 4">
    <name type="scientific">Nocardioides piscis</name>
    <dbReference type="NCBI Taxonomy" id="2714938"/>
    <lineage>
        <taxon>Bacteria</taxon>
        <taxon>Bacillati</taxon>
        <taxon>Actinomycetota</taxon>
        <taxon>Actinomycetes</taxon>
        <taxon>Propionibacteriales</taxon>
        <taxon>Nocardioidaceae</taxon>
        <taxon>Nocardioides</taxon>
    </lineage>
</organism>
<dbReference type="KEGG" id="npi:G7071_09390"/>
<protein>
    <recommendedName>
        <fullName evidence="2">Endonuclease/exonuclease/phosphatase domain-containing protein</fullName>
    </recommendedName>
</protein>
<dbReference type="PANTHER" id="PTHR45982:SF1">
    <property type="entry name" value="REGULATOR OF CHROMOSOME CONDENSATION"/>
    <property type="match status" value="1"/>
</dbReference>
<dbReference type="PROSITE" id="PS50012">
    <property type="entry name" value="RCC1_3"/>
    <property type="match status" value="3"/>
</dbReference>
<evidence type="ECO:0000313" key="4">
    <source>
        <dbReference type="Proteomes" id="UP000502035"/>
    </source>
</evidence>
<dbReference type="Gene3D" id="2.130.10.30">
    <property type="entry name" value="Regulator of chromosome condensation 1/beta-lactamase-inhibitor protein II"/>
    <property type="match status" value="2"/>
</dbReference>
<gene>
    <name evidence="3" type="ORF">G7071_09390</name>
</gene>
<feature type="domain" description="Endonuclease/exonuclease/phosphatase" evidence="2">
    <location>
        <begin position="349"/>
        <end position="551"/>
    </location>
</feature>
<dbReference type="InterPro" id="IPR036691">
    <property type="entry name" value="Endo/exonu/phosph_ase_sf"/>
</dbReference>
<dbReference type="PANTHER" id="PTHR45982">
    <property type="entry name" value="REGULATOR OF CHROMOSOME CONDENSATION"/>
    <property type="match status" value="1"/>
</dbReference>
<evidence type="ECO:0000256" key="1">
    <source>
        <dbReference type="SAM" id="MobiDB-lite"/>
    </source>
</evidence>
<dbReference type="InterPro" id="IPR051553">
    <property type="entry name" value="Ran_GTPase-activating"/>
</dbReference>
<dbReference type="GO" id="GO:0003824">
    <property type="term" value="F:catalytic activity"/>
    <property type="evidence" value="ECO:0007669"/>
    <property type="project" value="InterPro"/>
</dbReference>
<proteinExistence type="predicted"/>
<dbReference type="GO" id="GO:0005085">
    <property type="term" value="F:guanyl-nucleotide exchange factor activity"/>
    <property type="evidence" value="ECO:0007669"/>
    <property type="project" value="TreeGrafter"/>
</dbReference>
<dbReference type="InterPro" id="IPR000408">
    <property type="entry name" value="Reg_chr_condens"/>
</dbReference>
<reference evidence="3 4" key="1">
    <citation type="submission" date="2020-03" db="EMBL/GenBank/DDBJ databases">
        <title>Nocardioides sp. nov., isolated from fish.</title>
        <authorList>
            <person name="Hyun D.-W."/>
            <person name="Bae J.-W."/>
        </authorList>
    </citation>
    <scope>NUCLEOTIDE SEQUENCE [LARGE SCALE GENOMIC DNA]</scope>
    <source>
        <strain evidence="3 4">HDW12A</strain>
    </source>
</reference>
<dbReference type="InterPro" id="IPR009091">
    <property type="entry name" value="RCC1/BLIP-II"/>
</dbReference>
<evidence type="ECO:0000259" key="2">
    <source>
        <dbReference type="Pfam" id="PF03372"/>
    </source>
</evidence>
<keyword evidence="4" id="KW-1185">Reference proteome</keyword>
<dbReference type="Pfam" id="PF13540">
    <property type="entry name" value="RCC1_2"/>
    <property type="match status" value="4"/>
</dbReference>
<evidence type="ECO:0000313" key="3">
    <source>
        <dbReference type="EMBL" id="QIK75626.1"/>
    </source>
</evidence>